<evidence type="ECO:0008006" key="3">
    <source>
        <dbReference type="Google" id="ProtNLM"/>
    </source>
</evidence>
<sequence>VISITCDNATSNNSIVAELAFDLLSFEEERDWTHCFMHIINLVAKSLLKMFD</sequence>
<keyword evidence="2" id="KW-1185">Reference proteome</keyword>
<organism evidence="1 2">
    <name type="scientific">Gymnopus androsaceus JB14</name>
    <dbReference type="NCBI Taxonomy" id="1447944"/>
    <lineage>
        <taxon>Eukaryota</taxon>
        <taxon>Fungi</taxon>
        <taxon>Dikarya</taxon>
        <taxon>Basidiomycota</taxon>
        <taxon>Agaricomycotina</taxon>
        <taxon>Agaricomycetes</taxon>
        <taxon>Agaricomycetidae</taxon>
        <taxon>Agaricales</taxon>
        <taxon>Marasmiineae</taxon>
        <taxon>Omphalotaceae</taxon>
        <taxon>Gymnopus</taxon>
    </lineage>
</organism>
<dbReference type="EMBL" id="ML769466">
    <property type="protein sequence ID" value="KAE9399722.1"/>
    <property type="molecule type" value="Genomic_DNA"/>
</dbReference>
<reference evidence="1" key="1">
    <citation type="journal article" date="2019" name="Environ. Microbiol.">
        <title>Fungal ecological strategies reflected in gene transcription - a case study of two litter decomposers.</title>
        <authorList>
            <person name="Barbi F."/>
            <person name="Kohler A."/>
            <person name="Barry K."/>
            <person name="Baskaran P."/>
            <person name="Daum C."/>
            <person name="Fauchery L."/>
            <person name="Ihrmark K."/>
            <person name="Kuo A."/>
            <person name="LaButti K."/>
            <person name="Lipzen A."/>
            <person name="Morin E."/>
            <person name="Grigoriev I.V."/>
            <person name="Henrissat B."/>
            <person name="Lindahl B."/>
            <person name="Martin F."/>
        </authorList>
    </citation>
    <scope>NUCLEOTIDE SEQUENCE</scope>
    <source>
        <strain evidence="1">JB14</strain>
    </source>
</reference>
<proteinExistence type="predicted"/>
<name>A0A6A4HLD2_9AGAR</name>
<dbReference type="Proteomes" id="UP000799118">
    <property type="component" value="Unassembled WGS sequence"/>
</dbReference>
<feature type="non-terminal residue" evidence="1">
    <location>
        <position position="52"/>
    </location>
</feature>
<dbReference type="AlphaFoldDB" id="A0A6A4HLD2"/>
<feature type="non-terminal residue" evidence="1">
    <location>
        <position position="1"/>
    </location>
</feature>
<protein>
    <recommendedName>
        <fullName evidence="3">DUF659 domain-containing protein</fullName>
    </recommendedName>
</protein>
<accession>A0A6A4HLD2</accession>
<evidence type="ECO:0000313" key="1">
    <source>
        <dbReference type="EMBL" id="KAE9399722.1"/>
    </source>
</evidence>
<evidence type="ECO:0000313" key="2">
    <source>
        <dbReference type="Proteomes" id="UP000799118"/>
    </source>
</evidence>
<gene>
    <name evidence="1" type="ORF">BT96DRAFT_766233</name>
</gene>
<dbReference type="OrthoDB" id="2748837at2759"/>